<feature type="transmembrane region" description="Helical" evidence="1">
    <location>
        <begin position="40"/>
        <end position="61"/>
    </location>
</feature>
<comment type="caution">
    <text evidence="2">The sequence shown here is derived from an EMBL/GenBank/DDBJ whole genome shotgun (WGS) entry which is preliminary data.</text>
</comment>
<reference evidence="2 3" key="1">
    <citation type="submission" date="2020-09" db="EMBL/GenBank/DDBJ databases">
        <title>Dyella sp. 7MK23 isolated from forest soil.</title>
        <authorList>
            <person name="Fu J."/>
        </authorList>
    </citation>
    <scope>NUCLEOTIDE SEQUENCE [LARGE SCALE GENOMIC DNA]</scope>
    <source>
        <strain evidence="2 3">7MK23</strain>
    </source>
</reference>
<keyword evidence="1" id="KW-1133">Transmembrane helix</keyword>
<dbReference type="EMBL" id="JACZZA010000012">
    <property type="protein sequence ID" value="MBE1162057.1"/>
    <property type="molecule type" value="Genomic_DNA"/>
</dbReference>
<evidence type="ECO:0000256" key="1">
    <source>
        <dbReference type="SAM" id="Phobius"/>
    </source>
</evidence>
<dbReference type="RefSeq" id="WP_192556906.1">
    <property type="nucleotide sequence ID" value="NZ_JACZZA010000012.1"/>
</dbReference>
<sequence>MSLFKQLEKVRQARERVDTHRTALATPTAALLARGQRHPLAMVGTAAGAGFALGSLGVGALRVPGMASMITTGIADIVAHGTRLLAELSMDDSYAEQDSGDA</sequence>
<dbReference type="Proteomes" id="UP000651010">
    <property type="component" value="Unassembled WGS sequence"/>
</dbReference>
<evidence type="ECO:0000313" key="2">
    <source>
        <dbReference type="EMBL" id="MBE1162057.1"/>
    </source>
</evidence>
<organism evidence="2 3">
    <name type="scientific">Dyella acidiphila</name>
    <dbReference type="NCBI Taxonomy" id="2775866"/>
    <lineage>
        <taxon>Bacteria</taxon>
        <taxon>Pseudomonadati</taxon>
        <taxon>Pseudomonadota</taxon>
        <taxon>Gammaproteobacteria</taxon>
        <taxon>Lysobacterales</taxon>
        <taxon>Rhodanobacteraceae</taxon>
        <taxon>Dyella</taxon>
    </lineage>
</organism>
<gene>
    <name evidence="2" type="ORF">IGX34_16860</name>
</gene>
<accession>A0ABR9GDD1</accession>
<name>A0ABR9GDD1_9GAMM</name>
<keyword evidence="1" id="KW-0812">Transmembrane</keyword>
<proteinExistence type="predicted"/>
<protein>
    <recommendedName>
        <fullName evidence="4">DUF883 domain-containing protein</fullName>
    </recommendedName>
</protein>
<keyword evidence="3" id="KW-1185">Reference proteome</keyword>
<evidence type="ECO:0008006" key="4">
    <source>
        <dbReference type="Google" id="ProtNLM"/>
    </source>
</evidence>
<keyword evidence="1" id="KW-0472">Membrane</keyword>
<evidence type="ECO:0000313" key="3">
    <source>
        <dbReference type="Proteomes" id="UP000651010"/>
    </source>
</evidence>